<keyword evidence="6" id="KW-0694">RNA-binding</keyword>
<dbReference type="SUPFAM" id="SSF53335">
    <property type="entry name" value="S-adenosyl-L-methionine-dependent methyltransferases"/>
    <property type="match status" value="1"/>
</dbReference>
<evidence type="ECO:0000259" key="7">
    <source>
        <dbReference type="SMART" id="SM00650"/>
    </source>
</evidence>
<keyword evidence="3 8" id="KW-0489">Methyltransferase</keyword>
<evidence type="ECO:0000256" key="6">
    <source>
        <dbReference type="ARBA" id="ARBA00022884"/>
    </source>
</evidence>
<dbReference type="FunFam" id="1.10.8.100:FF:000001">
    <property type="entry name" value="Ribosomal RNA small subunit methyltransferase A"/>
    <property type="match status" value="1"/>
</dbReference>
<dbReference type="InterPro" id="IPR001737">
    <property type="entry name" value="KsgA/Erm"/>
</dbReference>
<evidence type="ECO:0000256" key="5">
    <source>
        <dbReference type="ARBA" id="ARBA00022691"/>
    </source>
</evidence>
<evidence type="ECO:0000256" key="1">
    <source>
        <dbReference type="ARBA" id="ARBA00022490"/>
    </source>
</evidence>
<dbReference type="HAMAP" id="MF_00607">
    <property type="entry name" value="16SrRNA_methyltr_A"/>
    <property type="match status" value="1"/>
</dbReference>
<dbReference type="PROSITE" id="PS01131">
    <property type="entry name" value="RRNA_A_DIMETH"/>
    <property type="match status" value="1"/>
</dbReference>
<keyword evidence="4 8" id="KW-0808">Transferase</keyword>
<dbReference type="PANTHER" id="PTHR11727:SF7">
    <property type="entry name" value="DIMETHYLADENOSINE TRANSFERASE-RELATED"/>
    <property type="match status" value="1"/>
</dbReference>
<accession>A0A3B0YAS3</accession>
<dbReference type="CDD" id="cd02440">
    <property type="entry name" value="AdoMet_MTases"/>
    <property type="match status" value="1"/>
</dbReference>
<evidence type="ECO:0000256" key="2">
    <source>
        <dbReference type="ARBA" id="ARBA00022552"/>
    </source>
</evidence>
<dbReference type="AlphaFoldDB" id="A0A3B0YAS3"/>
<dbReference type="InterPro" id="IPR020598">
    <property type="entry name" value="rRNA_Ade_methylase_Trfase_N"/>
</dbReference>
<keyword evidence="2" id="KW-0698">rRNA processing</keyword>
<dbReference type="EMBL" id="UOFN01000084">
    <property type="protein sequence ID" value="VAW77948.1"/>
    <property type="molecule type" value="Genomic_DNA"/>
</dbReference>
<evidence type="ECO:0000313" key="8">
    <source>
        <dbReference type="EMBL" id="VAW77948.1"/>
    </source>
</evidence>
<dbReference type="InterPro" id="IPR029063">
    <property type="entry name" value="SAM-dependent_MTases_sf"/>
</dbReference>
<dbReference type="InterPro" id="IPR023165">
    <property type="entry name" value="rRNA_Ade_diMease-like_C"/>
</dbReference>
<evidence type="ECO:0000256" key="3">
    <source>
        <dbReference type="ARBA" id="ARBA00022603"/>
    </source>
</evidence>
<gene>
    <name evidence="8" type="ORF">MNBD_GAMMA15-357</name>
</gene>
<name>A0A3B0YAS3_9ZZZZ</name>
<dbReference type="Pfam" id="PF00398">
    <property type="entry name" value="RrnaAD"/>
    <property type="match status" value="1"/>
</dbReference>
<evidence type="ECO:0000256" key="4">
    <source>
        <dbReference type="ARBA" id="ARBA00022679"/>
    </source>
</evidence>
<dbReference type="Gene3D" id="3.40.50.150">
    <property type="entry name" value="Vaccinia Virus protein VP39"/>
    <property type="match status" value="1"/>
</dbReference>
<keyword evidence="5" id="KW-0949">S-adenosyl-L-methionine</keyword>
<dbReference type="EC" id="2.1.1.182" evidence="8"/>
<organism evidence="8">
    <name type="scientific">hydrothermal vent metagenome</name>
    <dbReference type="NCBI Taxonomy" id="652676"/>
    <lineage>
        <taxon>unclassified sequences</taxon>
        <taxon>metagenomes</taxon>
        <taxon>ecological metagenomes</taxon>
    </lineage>
</organism>
<protein>
    <submittedName>
        <fullName evidence="8">SSU rRNA (Adenine(1518)-N(6)/adenine(1519)-N(6))-dimethyltransferase</fullName>
        <ecNumber evidence="8">2.1.1.182</ecNumber>
    </submittedName>
</protein>
<reference evidence="8" key="1">
    <citation type="submission" date="2018-06" db="EMBL/GenBank/DDBJ databases">
        <authorList>
            <person name="Zhirakovskaya E."/>
        </authorList>
    </citation>
    <scope>NUCLEOTIDE SEQUENCE</scope>
</reference>
<dbReference type="Gene3D" id="1.10.8.100">
    <property type="entry name" value="Ribosomal RNA adenine dimethylase-like, domain 2"/>
    <property type="match status" value="1"/>
</dbReference>
<dbReference type="PANTHER" id="PTHR11727">
    <property type="entry name" value="DIMETHYLADENOSINE TRANSFERASE"/>
    <property type="match status" value="1"/>
</dbReference>
<feature type="domain" description="Ribosomal RNA adenine methylase transferase N-terminal" evidence="7">
    <location>
        <begin position="18"/>
        <end position="189"/>
    </location>
</feature>
<dbReference type="SMART" id="SM00650">
    <property type="entry name" value="rADc"/>
    <property type="match status" value="1"/>
</dbReference>
<dbReference type="InterPro" id="IPR020596">
    <property type="entry name" value="rRNA_Ade_Mease_Trfase_CS"/>
</dbReference>
<dbReference type="GO" id="GO:0052908">
    <property type="term" value="F:16S rRNA (adenine(1518)-N(6)/adenine(1519)-N(6))-dimethyltransferase activity"/>
    <property type="evidence" value="ECO:0007669"/>
    <property type="project" value="UniProtKB-EC"/>
</dbReference>
<dbReference type="GO" id="GO:0005829">
    <property type="term" value="C:cytosol"/>
    <property type="evidence" value="ECO:0007669"/>
    <property type="project" value="TreeGrafter"/>
</dbReference>
<dbReference type="InterPro" id="IPR011530">
    <property type="entry name" value="rRNA_adenine_dimethylase"/>
</dbReference>
<proteinExistence type="inferred from homology"/>
<dbReference type="PROSITE" id="PS51689">
    <property type="entry name" value="SAM_RNA_A_N6_MT"/>
    <property type="match status" value="1"/>
</dbReference>
<dbReference type="NCBIfam" id="TIGR00755">
    <property type="entry name" value="ksgA"/>
    <property type="match status" value="1"/>
</dbReference>
<sequence length="261" mass="29014">MHRARKRFGQNFLHDSGVIQRIVQAVSPQAGQRIVEIGPGQGAITLPLLKVCGKLEVVELDRDLIQPLADKAAGHGELVIYQHDVLKFDFAALAGKDHLRVVGNLPYNISTPLMFHLLSQSAVIQDMHFMLQKEVVDRMSATPGNSDYGRLSVMIQYHCKVDPLFRVKSGAFTPAPKVESAIVRLTPWQQPPAQLDSLADLSILVREAFSQRRKTLRNTLKKLLSAERIEAAGADPRARPETIALEQYIALSNQLTQVQKT</sequence>
<keyword evidence="1" id="KW-0963">Cytoplasm</keyword>
<dbReference type="GO" id="GO:0003723">
    <property type="term" value="F:RNA binding"/>
    <property type="evidence" value="ECO:0007669"/>
    <property type="project" value="UniProtKB-KW"/>
</dbReference>